<sequence length="312" mass="31376">MLHGKARLAMGVAAMVAVLGTAPVDGQEVVGVNSAVRNDVKVRRDEKSEYRPAVVKAKVSLGNQVRTGSSSALQVTLLDKSNLTVGPNARFTVNRFVYDPRRKASSVGASVAKGTFRFMSGKAKKEGSNAVSTPAATIGIRGTIFEGAVGEDAMIAAGRQGLALPAKTDPQTATMVVLRGPGPNAQMGEHPGMIDVAAGGKVVTLDKPGQAVFVPYAGAAPIGPFQLNVPGYSTFDVVLRTAPSSFGTAIAALQGGTGGSVATGGPGGTRASSSVPKFRTNSWIVGSLGASLGAAGIIAATSGNSRNGSNGA</sequence>
<dbReference type="PANTHER" id="PTHR38731:SF1">
    <property type="entry name" value="FECR PROTEIN DOMAIN-CONTAINING PROTEIN"/>
    <property type="match status" value="1"/>
</dbReference>
<keyword evidence="3" id="KW-1185">Reference proteome</keyword>
<dbReference type="Proteomes" id="UP001165583">
    <property type="component" value="Unassembled WGS sequence"/>
</dbReference>
<dbReference type="PANTHER" id="PTHR38731">
    <property type="entry name" value="LIPL45-RELATED LIPOPROTEIN-RELATED"/>
    <property type="match status" value="1"/>
</dbReference>
<reference evidence="2" key="1">
    <citation type="submission" date="2022-09" db="EMBL/GenBank/DDBJ databases">
        <title>Novosphingobium sp. Nov., a polycyclic aromatic hydrocarbon-degrading bacterium isolated form mangrove sediments in HongKong.</title>
        <authorList>
            <person name="Hu Z."/>
        </authorList>
    </citation>
    <scope>NUCLEOTIDE SEQUENCE</scope>
    <source>
        <strain evidence="2">HK4-1</strain>
    </source>
</reference>
<evidence type="ECO:0000259" key="1">
    <source>
        <dbReference type="Pfam" id="PF04773"/>
    </source>
</evidence>
<organism evidence="2 3">
    <name type="scientific">Novosphingobium mangrovi</name>
    <name type="common">ex Huang et al. 2023</name>
    <dbReference type="NCBI Taxonomy" id="2976432"/>
    <lineage>
        <taxon>Bacteria</taxon>
        <taxon>Pseudomonadati</taxon>
        <taxon>Pseudomonadota</taxon>
        <taxon>Alphaproteobacteria</taxon>
        <taxon>Sphingomonadales</taxon>
        <taxon>Sphingomonadaceae</taxon>
        <taxon>Novosphingobium</taxon>
    </lineage>
</organism>
<dbReference type="Pfam" id="PF04773">
    <property type="entry name" value="FecR"/>
    <property type="match status" value="1"/>
</dbReference>
<dbReference type="EMBL" id="JANZXA010000015">
    <property type="protein sequence ID" value="MCT2401548.1"/>
    <property type="molecule type" value="Genomic_DNA"/>
</dbReference>
<evidence type="ECO:0000313" key="3">
    <source>
        <dbReference type="Proteomes" id="UP001165583"/>
    </source>
</evidence>
<accession>A0ABT2IAF7</accession>
<name>A0ABT2IAF7_9SPHN</name>
<gene>
    <name evidence="2" type="ORF">NZK81_18500</name>
</gene>
<dbReference type="InterPro" id="IPR006860">
    <property type="entry name" value="FecR"/>
</dbReference>
<dbReference type="RefSeq" id="WP_260047572.1">
    <property type="nucleotide sequence ID" value="NZ_JANZXA010000015.1"/>
</dbReference>
<proteinExistence type="predicted"/>
<comment type="caution">
    <text evidence="2">The sequence shown here is derived from an EMBL/GenBank/DDBJ whole genome shotgun (WGS) entry which is preliminary data.</text>
</comment>
<protein>
    <submittedName>
        <fullName evidence="2">FecR domain-containing protein</fullName>
    </submittedName>
</protein>
<feature type="domain" description="FecR protein" evidence="1">
    <location>
        <begin position="64"/>
        <end position="149"/>
    </location>
</feature>
<evidence type="ECO:0000313" key="2">
    <source>
        <dbReference type="EMBL" id="MCT2401548.1"/>
    </source>
</evidence>